<organism evidence="1 2">
    <name type="scientific">Triparma verrucosa</name>
    <dbReference type="NCBI Taxonomy" id="1606542"/>
    <lineage>
        <taxon>Eukaryota</taxon>
        <taxon>Sar</taxon>
        <taxon>Stramenopiles</taxon>
        <taxon>Ochrophyta</taxon>
        <taxon>Bolidophyceae</taxon>
        <taxon>Parmales</taxon>
        <taxon>Triparmaceae</taxon>
        <taxon>Triparma</taxon>
    </lineage>
</organism>
<sequence>MHQPPLPLANQLQNDTMSAFEPDLSNTEEREAGVSKKMSTEAQEDCDSYRFLDLSNIQICAQINGDGTKDRSVRLKYDSLDELVMMARRAPVRSFCFGSRSHNDTSDSVVDKYYNENIGWDFQMFTRAPGVGEEIVDPALVAQIQATLLNVGTPQRIILMTGDGNPNGGRGVSFFKAVMMALDRGWIVEIWSWKASCNKLYKNLVGTSRFSLHYLDDFRDKITLSDVDCKPKAKPRTKLMSIDKGKGTSAINCSVPEWD</sequence>
<proteinExistence type="predicted"/>
<keyword evidence="2" id="KW-1185">Reference proteome</keyword>
<dbReference type="AlphaFoldDB" id="A0A9W7BP67"/>
<dbReference type="Proteomes" id="UP001165160">
    <property type="component" value="Unassembled WGS sequence"/>
</dbReference>
<comment type="caution">
    <text evidence="1">The sequence shown here is derived from an EMBL/GenBank/DDBJ whole genome shotgun (WGS) entry which is preliminary data.</text>
</comment>
<evidence type="ECO:0000313" key="1">
    <source>
        <dbReference type="EMBL" id="GMH93966.1"/>
    </source>
</evidence>
<gene>
    <name evidence="1" type="ORF">TrVE_jg7578</name>
</gene>
<accession>A0A9W7BP67</accession>
<protein>
    <submittedName>
        <fullName evidence="1">Uncharacterized protein</fullName>
    </submittedName>
</protein>
<reference evidence="2" key="1">
    <citation type="journal article" date="2023" name="Commun. Biol.">
        <title>Genome analysis of Parmales, the sister group of diatoms, reveals the evolutionary specialization of diatoms from phago-mixotrophs to photoautotrophs.</title>
        <authorList>
            <person name="Ban H."/>
            <person name="Sato S."/>
            <person name="Yoshikawa S."/>
            <person name="Yamada K."/>
            <person name="Nakamura Y."/>
            <person name="Ichinomiya M."/>
            <person name="Sato N."/>
            <person name="Blanc-Mathieu R."/>
            <person name="Endo H."/>
            <person name="Kuwata A."/>
            <person name="Ogata H."/>
        </authorList>
    </citation>
    <scope>NUCLEOTIDE SEQUENCE [LARGE SCALE GENOMIC DNA]</scope>
    <source>
        <strain evidence="2">NIES 3699</strain>
    </source>
</reference>
<name>A0A9W7BP67_9STRA</name>
<dbReference type="EMBL" id="BRXX01000147">
    <property type="protein sequence ID" value="GMH93966.1"/>
    <property type="molecule type" value="Genomic_DNA"/>
</dbReference>
<evidence type="ECO:0000313" key="2">
    <source>
        <dbReference type="Proteomes" id="UP001165160"/>
    </source>
</evidence>